<keyword evidence="4" id="KW-0040">ANK repeat</keyword>
<dbReference type="Gene3D" id="1.10.10.60">
    <property type="entry name" value="Homeodomain-like"/>
    <property type="match status" value="1"/>
</dbReference>
<evidence type="ECO:0000256" key="7">
    <source>
        <dbReference type="RuleBase" id="RU000682"/>
    </source>
</evidence>
<evidence type="ECO:0000256" key="3">
    <source>
        <dbReference type="ARBA" id="ARBA00022737"/>
    </source>
</evidence>
<name>A0AAD5UXQ9_9APHY</name>
<protein>
    <recommendedName>
        <fullName evidence="9">Homeobox domain-containing protein</fullName>
    </recommendedName>
</protein>
<evidence type="ECO:0000256" key="5">
    <source>
        <dbReference type="ARBA" id="ARBA00023242"/>
    </source>
</evidence>
<dbReference type="SMART" id="SM00389">
    <property type="entry name" value="HOX"/>
    <property type="match status" value="1"/>
</dbReference>
<evidence type="ECO:0000313" key="11">
    <source>
        <dbReference type="Proteomes" id="UP001212997"/>
    </source>
</evidence>
<dbReference type="InterPro" id="IPR038753">
    <property type="entry name" value="NFKBIL1"/>
</dbReference>
<comment type="subcellular location">
    <subcellularLocation>
        <location evidence="1 6 7">Nucleus</location>
    </subcellularLocation>
</comment>
<dbReference type="GO" id="GO:0003677">
    <property type="term" value="F:DNA binding"/>
    <property type="evidence" value="ECO:0007669"/>
    <property type="project" value="UniProtKB-UniRule"/>
</dbReference>
<dbReference type="InterPro" id="IPR009057">
    <property type="entry name" value="Homeodomain-like_sf"/>
</dbReference>
<evidence type="ECO:0000256" key="2">
    <source>
        <dbReference type="ARBA" id="ARBA00022553"/>
    </source>
</evidence>
<proteinExistence type="predicted"/>
<reference evidence="10" key="1">
    <citation type="submission" date="2022-07" db="EMBL/GenBank/DDBJ databases">
        <title>Genome Sequence of Physisporinus lineatus.</title>
        <authorList>
            <person name="Buettner E."/>
        </authorList>
    </citation>
    <scope>NUCLEOTIDE SEQUENCE</scope>
    <source>
        <strain evidence="10">VT162</strain>
    </source>
</reference>
<keyword evidence="2" id="KW-0597">Phosphoprotein</keyword>
<dbReference type="EMBL" id="JANAWD010000662">
    <property type="protein sequence ID" value="KAJ3476835.1"/>
    <property type="molecule type" value="Genomic_DNA"/>
</dbReference>
<comment type="caution">
    <text evidence="10">The sequence shown here is derived from an EMBL/GenBank/DDBJ whole genome shotgun (WGS) entry which is preliminary data.</text>
</comment>
<feature type="domain" description="Homeobox" evidence="9">
    <location>
        <begin position="88"/>
        <end position="148"/>
    </location>
</feature>
<dbReference type="SUPFAM" id="SSF46689">
    <property type="entry name" value="Homeodomain-like"/>
    <property type="match status" value="1"/>
</dbReference>
<feature type="compositionally biased region" description="Polar residues" evidence="8">
    <location>
        <begin position="196"/>
        <end position="208"/>
    </location>
</feature>
<dbReference type="InterPro" id="IPR001356">
    <property type="entry name" value="HD"/>
</dbReference>
<keyword evidence="5 6" id="KW-0539">Nucleus</keyword>
<evidence type="ECO:0000256" key="4">
    <source>
        <dbReference type="ARBA" id="ARBA00023043"/>
    </source>
</evidence>
<dbReference type="GO" id="GO:0043124">
    <property type="term" value="P:negative regulation of canonical NF-kappaB signal transduction"/>
    <property type="evidence" value="ECO:0007669"/>
    <property type="project" value="InterPro"/>
</dbReference>
<evidence type="ECO:0000313" key="10">
    <source>
        <dbReference type="EMBL" id="KAJ3476835.1"/>
    </source>
</evidence>
<dbReference type="PROSITE" id="PS50071">
    <property type="entry name" value="HOMEOBOX_2"/>
    <property type="match status" value="1"/>
</dbReference>
<evidence type="ECO:0000256" key="1">
    <source>
        <dbReference type="ARBA" id="ARBA00004123"/>
    </source>
</evidence>
<dbReference type="Proteomes" id="UP001212997">
    <property type="component" value="Unassembled WGS sequence"/>
</dbReference>
<feature type="compositionally biased region" description="Polar residues" evidence="8">
    <location>
        <begin position="147"/>
        <end position="172"/>
    </location>
</feature>
<keyword evidence="11" id="KW-1185">Reference proteome</keyword>
<dbReference type="GO" id="GO:0005634">
    <property type="term" value="C:nucleus"/>
    <property type="evidence" value="ECO:0007669"/>
    <property type="project" value="UniProtKB-SubCell"/>
</dbReference>
<keyword evidence="6 7" id="KW-0371">Homeobox</keyword>
<evidence type="ECO:0000259" key="9">
    <source>
        <dbReference type="PROSITE" id="PS50071"/>
    </source>
</evidence>
<organism evidence="10 11">
    <name type="scientific">Meripilus lineatus</name>
    <dbReference type="NCBI Taxonomy" id="2056292"/>
    <lineage>
        <taxon>Eukaryota</taxon>
        <taxon>Fungi</taxon>
        <taxon>Dikarya</taxon>
        <taxon>Basidiomycota</taxon>
        <taxon>Agaricomycotina</taxon>
        <taxon>Agaricomycetes</taxon>
        <taxon>Polyporales</taxon>
        <taxon>Meripilaceae</taxon>
        <taxon>Meripilus</taxon>
    </lineage>
</organism>
<feature type="region of interest" description="Disordered" evidence="8">
    <location>
        <begin position="255"/>
        <end position="287"/>
    </location>
</feature>
<dbReference type="CDD" id="cd00086">
    <property type="entry name" value="homeodomain"/>
    <property type="match status" value="1"/>
</dbReference>
<accession>A0AAD5UXQ9</accession>
<evidence type="ECO:0000256" key="6">
    <source>
        <dbReference type="PROSITE-ProRule" id="PRU00108"/>
    </source>
</evidence>
<sequence length="435" mass="49780">MATKGSLQIICGHRPSGAYDCHAAPGLSTPPPVILPIYDSIPSMPPLRRSSVPVDRTVPSRPGYASTSYARGPSSSVYSSPEEPPTEPTIKEKQRRYDAEQLKTLNEAYARTAFPSTKQVISLENELGVPAIDVQIWFQQKRREMHQSTQQASMSTSPTTTEPFTYIPSTGSYHREPSLPSEMGGQQYHSPRHTDPNSGYRSRHSPTLSGHYHEWNNEDEGTPPPQSPQSTEVEDPVSLQEKIDRMAEINAFDRAHREKEAQRRAAEEVRRQRQEAAEQAAREEQERIERERQQEQRRRAQEERWERCVWTPQRALERYQALAESFDAAKYSSENPVDFRDIPWPVLHRPTTFSAQDVDWNAVKAFFSAAKSFIGDQDFTAFVKESHRRFHPDRWSARRVLLGIRDNDIRQTMETAANTVAQVITPLWKEVRKGT</sequence>
<dbReference type="PANTHER" id="PTHR15263">
    <property type="entry name" value="I-KAPPA-B-LIKE PROTEIN IKBL"/>
    <property type="match status" value="1"/>
</dbReference>
<keyword evidence="3" id="KW-0677">Repeat</keyword>
<gene>
    <name evidence="10" type="ORF">NLI96_g10886</name>
</gene>
<evidence type="ECO:0000256" key="8">
    <source>
        <dbReference type="SAM" id="MobiDB-lite"/>
    </source>
</evidence>
<dbReference type="Pfam" id="PF00046">
    <property type="entry name" value="Homeodomain"/>
    <property type="match status" value="1"/>
</dbReference>
<keyword evidence="6 7" id="KW-0238">DNA-binding</keyword>
<dbReference type="PANTHER" id="PTHR15263:SF1">
    <property type="entry name" value="NF-KAPPA-B INHIBITOR-LIKE PROTEIN 1"/>
    <property type="match status" value="1"/>
</dbReference>
<dbReference type="AlphaFoldDB" id="A0AAD5UXQ9"/>
<feature type="region of interest" description="Disordered" evidence="8">
    <location>
        <begin position="145"/>
        <end position="237"/>
    </location>
</feature>
<feature type="DNA-binding region" description="Homeobox" evidence="6">
    <location>
        <begin position="90"/>
        <end position="149"/>
    </location>
</feature>
<feature type="region of interest" description="Disordered" evidence="8">
    <location>
        <begin position="45"/>
        <end position="94"/>
    </location>
</feature>